<evidence type="ECO:0000313" key="9">
    <source>
        <dbReference type="Proteomes" id="UP000652761"/>
    </source>
</evidence>
<feature type="region of interest" description="Disordered" evidence="6">
    <location>
        <begin position="64"/>
        <end position="95"/>
    </location>
</feature>
<dbReference type="Pfam" id="PF00069">
    <property type="entry name" value="Pkinase"/>
    <property type="match status" value="1"/>
</dbReference>
<dbReference type="GO" id="GO:0005886">
    <property type="term" value="C:plasma membrane"/>
    <property type="evidence" value="ECO:0007669"/>
    <property type="project" value="TreeGrafter"/>
</dbReference>
<evidence type="ECO:0000256" key="4">
    <source>
        <dbReference type="ARBA" id="ARBA00022777"/>
    </source>
</evidence>
<evidence type="ECO:0000256" key="3">
    <source>
        <dbReference type="ARBA" id="ARBA00022741"/>
    </source>
</evidence>
<evidence type="ECO:0000313" key="8">
    <source>
        <dbReference type="EMBL" id="MQL70071.1"/>
    </source>
</evidence>
<evidence type="ECO:0000259" key="7">
    <source>
        <dbReference type="PROSITE" id="PS50011"/>
    </source>
</evidence>
<dbReference type="Pfam" id="PF03732">
    <property type="entry name" value="Retrotrans_gag"/>
    <property type="match status" value="1"/>
</dbReference>
<accession>A0A843TH10</accession>
<dbReference type="GO" id="GO:0004674">
    <property type="term" value="F:protein serine/threonine kinase activity"/>
    <property type="evidence" value="ECO:0007669"/>
    <property type="project" value="UniProtKB-KW"/>
</dbReference>
<dbReference type="InterPro" id="IPR000719">
    <property type="entry name" value="Prot_kinase_dom"/>
</dbReference>
<protein>
    <recommendedName>
        <fullName evidence="7">Protein kinase domain-containing protein</fullName>
    </recommendedName>
</protein>
<keyword evidence="4" id="KW-0418">Kinase</keyword>
<dbReference type="AlphaFoldDB" id="A0A843TH10"/>
<dbReference type="GO" id="GO:0005524">
    <property type="term" value="F:ATP binding"/>
    <property type="evidence" value="ECO:0007669"/>
    <property type="project" value="UniProtKB-KW"/>
</dbReference>
<dbReference type="PROSITE" id="PS50011">
    <property type="entry name" value="PROTEIN_KINASE_DOM"/>
    <property type="match status" value="1"/>
</dbReference>
<feature type="compositionally biased region" description="Pro residues" evidence="6">
    <location>
        <begin position="85"/>
        <end position="95"/>
    </location>
</feature>
<feature type="domain" description="Protein kinase" evidence="7">
    <location>
        <begin position="93"/>
        <end position="403"/>
    </location>
</feature>
<dbReference type="Proteomes" id="UP000652761">
    <property type="component" value="Unassembled WGS sequence"/>
</dbReference>
<evidence type="ECO:0000256" key="2">
    <source>
        <dbReference type="ARBA" id="ARBA00022679"/>
    </source>
</evidence>
<reference evidence="8" key="1">
    <citation type="submission" date="2017-07" db="EMBL/GenBank/DDBJ databases">
        <title>Taro Niue Genome Assembly and Annotation.</title>
        <authorList>
            <person name="Atibalentja N."/>
            <person name="Keating K."/>
            <person name="Fields C.J."/>
        </authorList>
    </citation>
    <scope>NUCLEOTIDE SEQUENCE</scope>
    <source>
        <strain evidence="8">Niue_2</strain>
        <tissue evidence="8">Leaf</tissue>
    </source>
</reference>
<organism evidence="8 9">
    <name type="scientific">Colocasia esculenta</name>
    <name type="common">Wild taro</name>
    <name type="synonym">Arum esculentum</name>
    <dbReference type="NCBI Taxonomy" id="4460"/>
    <lineage>
        <taxon>Eukaryota</taxon>
        <taxon>Viridiplantae</taxon>
        <taxon>Streptophyta</taxon>
        <taxon>Embryophyta</taxon>
        <taxon>Tracheophyta</taxon>
        <taxon>Spermatophyta</taxon>
        <taxon>Magnoliopsida</taxon>
        <taxon>Liliopsida</taxon>
        <taxon>Araceae</taxon>
        <taxon>Aroideae</taxon>
        <taxon>Colocasieae</taxon>
        <taxon>Colocasia</taxon>
    </lineage>
</organism>
<name>A0A843TH10_COLES</name>
<keyword evidence="1" id="KW-0723">Serine/threonine-protein kinase</keyword>
<keyword evidence="2" id="KW-0808">Transferase</keyword>
<dbReference type="InterPro" id="IPR011009">
    <property type="entry name" value="Kinase-like_dom_sf"/>
</dbReference>
<dbReference type="InterPro" id="IPR005162">
    <property type="entry name" value="Retrotrans_gag_dom"/>
</dbReference>
<evidence type="ECO:0000256" key="1">
    <source>
        <dbReference type="ARBA" id="ARBA00022527"/>
    </source>
</evidence>
<gene>
    <name evidence="8" type="ORF">Taro_002364</name>
</gene>
<keyword evidence="3" id="KW-0547">Nucleotide-binding</keyword>
<dbReference type="EMBL" id="NMUH01000055">
    <property type="protein sequence ID" value="MQL70071.1"/>
    <property type="molecule type" value="Genomic_DNA"/>
</dbReference>
<keyword evidence="5" id="KW-0067">ATP-binding</keyword>
<sequence>MGKRPNLVAKGISWVCVDLFSERLVVVSTCVIDGNIVCRQHQTSNGLSVRCVRSWLASRGHRANALARGEERRENAEAEQYTPVPQGPPAPPPPPLIDFGTFMQGLVQAMQTQAQTQAPLQAQVQAQERADVWWSSILRIRLEDGDRQVTWDEFTCLFKAKFIPEHVQDKMGQEFLSLTEGSMSVQEYEARFVELLKYVPHIVADERRKVKKIVMELRPSLRTRLVAFDHRTMEEALSAACKLRVVHRDLKVSKILLDDEWNPKIVDFGLARIFSWNDNEANTKCIIGTYGYMPPEYAMKGLFSTKSDVYSFGVLILEILSGKKNTSIHNFGISRNLPRHAWELWQDGRQLELVDPAMGNSVSERGFSRLDHVALLCVQENPRDRPTMLDTMSMLNSDSANFLAPGQPTFFMVKRANRGNDLQMQNVLSSNSVTLTSVEGR</sequence>
<dbReference type="SUPFAM" id="SSF56112">
    <property type="entry name" value="Protein kinase-like (PK-like)"/>
    <property type="match status" value="1"/>
</dbReference>
<dbReference type="PANTHER" id="PTHR27002:SF1082">
    <property type="entry name" value="OS06G0693000 PROTEIN"/>
    <property type="match status" value="1"/>
</dbReference>
<dbReference type="OrthoDB" id="4062651at2759"/>
<dbReference type="Gene3D" id="1.10.510.10">
    <property type="entry name" value="Transferase(Phosphotransferase) domain 1"/>
    <property type="match status" value="1"/>
</dbReference>
<evidence type="ECO:0000256" key="5">
    <source>
        <dbReference type="ARBA" id="ARBA00022840"/>
    </source>
</evidence>
<keyword evidence="9" id="KW-1185">Reference proteome</keyword>
<evidence type="ECO:0000256" key="6">
    <source>
        <dbReference type="SAM" id="MobiDB-lite"/>
    </source>
</evidence>
<proteinExistence type="predicted"/>
<comment type="caution">
    <text evidence="8">The sequence shown here is derived from an EMBL/GenBank/DDBJ whole genome shotgun (WGS) entry which is preliminary data.</text>
</comment>
<dbReference type="PANTHER" id="PTHR27002">
    <property type="entry name" value="RECEPTOR-LIKE SERINE/THREONINE-PROTEIN KINASE SD1-8"/>
    <property type="match status" value="1"/>
</dbReference>